<evidence type="ECO:0000313" key="2">
    <source>
        <dbReference type="EMBL" id="ALO13964.1"/>
    </source>
</evidence>
<keyword evidence="1" id="KW-1133">Transmembrane helix</keyword>
<dbReference type="PATRIC" id="fig|1307839.3.peg.316"/>
<accession>A0A0S2HVJ4</accession>
<dbReference type="OrthoDB" id="653763at2"/>
<feature type="transmembrane region" description="Helical" evidence="1">
    <location>
        <begin position="90"/>
        <end position="112"/>
    </location>
</feature>
<feature type="transmembrane region" description="Helical" evidence="1">
    <location>
        <begin position="345"/>
        <end position="370"/>
    </location>
</feature>
<feature type="transmembrane region" description="Helical" evidence="1">
    <location>
        <begin position="61"/>
        <end position="78"/>
    </location>
</feature>
<sequence length="373" mass="41056">MVIHYILLAVFYLTIPFIIYFLVNRYDIFRKTGSIFLAYIIGILAGNVGMIPTDLYNFQETFSGVSVLVAIPLLLFTVKIKALMHTTGPVLKCFLGGLVAVIITVASGYLIWGHMQPDMWKTSGMLVGVYTGGTPNLASIQTALNVAPEHFVLLNTYDMLLSSIYLLFLFTLGKKWFVKWLGKSEQDKLVKAESIKTNNYKLTSYAGSIGMAVLIVVLAAGTSFLFYGEVQMLYVILIITTLSLLLSFVPKMNGNGSSTNAGMYFILVFSVAVASMADISRFQEVAPFLLRYLSWVVFGSLLLHLLWCRIFNLKGDLMMVTSVALICSPPFVPVIAGQINNKNLIVGGLTVGLIGYAIGNYLGITLAWILKII</sequence>
<dbReference type="KEGG" id="blq:L21SP5_00284"/>
<dbReference type="InterPro" id="IPR008537">
    <property type="entry name" value="DUF819"/>
</dbReference>
<dbReference type="Proteomes" id="UP000064893">
    <property type="component" value="Chromosome"/>
</dbReference>
<feature type="transmembrane region" description="Helical" evidence="1">
    <location>
        <begin position="261"/>
        <end position="280"/>
    </location>
</feature>
<feature type="transmembrane region" description="Helical" evidence="1">
    <location>
        <begin position="6"/>
        <end position="23"/>
    </location>
</feature>
<organism evidence="2 3">
    <name type="scientific">Salinivirga cyanobacteriivorans</name>
    <dbReference type="NCBI Taxonomy" id="1307839"/>
    <lineage>
        <taxon>Bacteria</taxon>
        <taxon>Pseudomonadati</taxon>
        <taxon>Bacteroidota</taxon>
        <taxon>Bacteroidia</taxon>
        <taxon>Bacteroidales</taxon>
        <taxon>Salinivirgaceae</taxon>
        <taxon>Salinivirga</taxon>
    </lineage>
</organism>
<feature type="transmembrane region" description="Helical" evidence="1">
    <location>
        <begin position="317"/>
        <end position="339"/>
    </location>
</feature>
<feature type="transmembrane region" description="Helical" evidence="1">
    <location>
        <begin position="232"/>
        <end position="249"/>
    </location>
</feature>
<feature type="transmembrane region" description="Helical" evidence="1">
    <location>
        <begin position="292"/>
        <end position="310"/>
    </location>
</feature>
<feature type="transmembrane region" description="Helical" evidence="1">
    <location>
        <begin position="159"/>
        <end position="181"/>
    </location>
</feature>
<evidence type="ECO:0000256" key="1">
    <source>
        <dbReference type="SAM" id="Phobius"/>
    </source>
</evidence>
<dbReference type="PANTHER" id="PTHR34289:SF8">
    <property type="entry name" value="DUF819 DOMAIN-CONTAINING PROTEIN"/>
    <property type="match status" value="1"/>
</dbReference>
<keyword evidence="1" id="KW-0472">Membrane</keyword>
<feature type="transmembrane region" description="Helical" evidence="1">
    <location>
        <begin position="35"/>
        <end position="55"/>
    </location>
</feature>
<feature type="transmembrane region" description="Helical" evidence="1">
    <location>
        <begin position="202"/>
        <end position="226"/>
    </location>
</feature>
<name>A0A0S2HVJ4_9BACT</name>
<evidence type="ECO:0000313" key="3">
    <source>
        <dbReference type="Proteomes" id="UP000064893"/>
    </source>
</evidence>
<keyword evidence="3" id="KW-1185">Reference proteome</keyword>
<protein>
    <submittedName>
        <fullName evidence="2">Putative integral membrane protein</fullName>
    </submittedName>
</protein>
<dbReference type="STRING" id="1307839.L21SP5_00284"/>
<proteinExistence type="predicted"/>
<dbReference type="AlphaFoldDB" id="A0A0S2HVJ4"/>
<gene>
    <name evidence="2" type="ORF">L21SP5_00284</name>
</gene>
<dbReference type="PANTHER" id="PTHR34289">
    <property type="entry name" value="PROTEIN, PUTATIVE (DUF819)-RELATED"/>
    <property type="match status" value="1"/>
</dbReference>
<dbReference type="EMBL" id="CP013118">
    <property type="protein sequence ID" value="ALO13964.1"/>
    <property type="molecule type" value="Genomic_DNA"/>
</dbReference>
<dbReference type="RefSeq" id="WP_157754513.1">
    <property type="nucleotide sequence ID" value="NZ_CP013118.1"/>
</dbReference>
<keyword evidence="1" id="KW-0812">Transmembrane</keyword>
<dbReference type="Pfam" id="PF05684">
    <property type="entry name" value="DUF819"/>
    <property type="match status" value="1"/>
</dbReference>
<reference evidence="2 3" key="1">
    <citation type="submission" date="2015-11" db="EMBL/GenBank/DDBJ databases">
        <title>Description and complete genome sequence of a novel strain predominating in hypersaline microbial mats and representing a new family of the Bacteriodetes phylum.</title>
        <authorList>
            <person name="Spring S."/>
            <person name="Bunk B."/>
            <person name="Sproer C."/>
            <person name="Klenk H.-P."/>
        </authorList>
    </citation>
    <scope>NUCLEOTIDE SEQUENCE [LARGE SCALE GENOMIC DNA]</scope>
    <source>
        <strain evidence="2 3">L21-Spi-D4</strain>
    </source>
</reference>